<reference evidence="11 12" key="1">
    <citation type="submission" date="2014-09" db="EMBL/GenBank/DDBJ databases">
        <title>Isolation and characterization of Aurantimonas altamirensis ON-56566 from clinical sample following a dog bite.</title>
        <authorList>
            <person name="Eshaghi A."/>
            <person name="Li A."/>
            <person name="Shahinas D."/>
            <person name="Bahn P."/>
            <person name="Kus J.V."/>
            <person name="Patel S.N."/>
        </authorList>
    </citation>
    <scope>NUCLEOTIDE SEQUENCE [LARGE SCALE GENOMIC DNA]</scope>
    <source>
        <strain evidence="11 12">ON-56566</strain>
    </source>
</reference>
<dbReference type="Proteomes" id="UP000030826">
    <property type="component" value="Unassembled WGS sequence"/>
</dbReference>
<proteinExistence type="inferred from homology"/>
<comment type="subunit">
    <text evidence="9">The complex comprises the extracytoplasmic solute receptor protein and the two transmembrane proteins.</text>
</comment>
<dbReference type="PANTHER" id="PTHR35011:SF4">
    <property type="entry name" value="SLL1102 PROTEIN"/>
    <property type="match status" value="1"/>
</dbReference>
<comment type="similarity">
    <text evidence="8 9">Belongs to the TRAP transporter small permease family.</text>
</comment>
<evidence type="ECO:0000259" key="10">
    <source>
        <dbReference type="Pfam" id="PF04290"/>
    </source>
</evidence>
<evidence type="ECO:0000313" key="12">
    <source>
        <dbReference type="Proteomes" id="UP000030826"/>
    </source>
</evidence>
<dbReference type="PANTHER" id="PTHR35011">
    <property type="entry name" value="2,3-DIKETO-L-GULONATE TRAP TRANSPORTER SMALL PERMEASE PROTEIN YIAM"/>
    <property type="match status" value="1"/>
</dbReference>
<feature type="transmembrane region" description="Helical" evidence="9">
    <location>
        <begin position="21"/>
        <end position="41"/>
    </location>
</feature>
<keyword evidence="4 9" id="KW-0997">Cell inner membrane</keyword>
<dbReference type="AlphaFoldDB" id="A0A0B1Q3V4"/>
<keyword evidence="5 9" id="KW-0812">Transmembrane</keyword>
<evidence type="ECO:0000313" key="11">
    <source>
        <dbReference type="EMBL" id="KHJ55069.1"/>
    </source>
</evidence>
<dbReference type="STRING" id="370622.LA66_11090"/>
<dbReference type="InterPro" id="IPR055348">
    <property type="entry name" value="DctQ"/>
</dbReference>
<dbReference type="GO" id="GO:0022857">
    <property type="term" value="F:transmembrane transporter activity"/>
    <property type="evidence" value="ECO:0007669"/>
    <property type="project" value="UniProtKB-UniRule"/>
</dbReference>
<evidence type="ECO:0000256" key="2">
    <source>
        <dbReference type="ARBA" id="ARBA00022448"/>
    </source>
</evidence>
<keyword evidence="7 9" id="KW-0472">Membrane</keyword>
<comment type="function">
    <text evidence="9">Part of the tripartite ATP-independent periplasmic (TRAP) transport system.</text>
</comment>
<evidence type="ECO:0000256" key="6">
    <source>
        <dbReference type="ARBA" id="ARBA00022989"/>
    </source>
</evidence>
<evidence type="ECO:0000256" key="3">
    <source>
        <dbReference type="ARBA" id="ARBA00022475"/>
    </source>
</evidence>
<keyword evidence="3" id="KW-1003">Cell membrane</keyword>
<gene>
    <name evidence="11" type="ORF">LA66_11090</name>
</gene>
<feature type="transmembrane region" description="Helical" evidence="9">
    <location>
        <begin position="130"/>
        <end position="151"/>
    </location>
</feature>
<dbReference type="OrthoDB" id="9794346at2"/>
<organism evidence="11 12">
    <name type="scientific">Aureimonas altamirensis</name>
    <dbReference type="NCBI Taxonomy" id="370622"/>
    <lineage>
        <taxon>Bacteria</taxon>
        <taxon>Pseudomonadati</taxon>
        <taxon>Pseudomonadota</taxon>
        <taxon>Alphaproteobacteria</taxon>
        <taxon>Hyphomicrobiales</taxon>
        <taxon>Aurantimonadaceae</taxon>
        <taxon>Aureimonas</taxon>
    </lineage>
</organism>
<evidence type="ECO:0000256" key="9">
    <source>
        <dbReference type="RuleBase" id="RU369079"/>
    </source>
</evidence>
<evidence type="ECO:0000256" key="4">
    <source>
        <dbReference type="ARBA" id="ARBA00022519"/>
    </source>
</evidence>
<comment type="subcellular location">
    <subcellularLocation>
        <location evidence="1 9">Cell inner membrane</location>
        <topology evidence="1 9">Multi-pass membrane protein</topology>
    </subcellularLocation>
</comment>
<feature type="transmembrane region" description="Helical" evidence="9">
    <location>
        <begin position="53"/>
        <end position="70"/>
    </location>
</feature>
<evidence type="ECO:0000256" key="7">
    <source>
        <dbReference type="ARBA" id="ARBA00023136"/>
    </source>
</evidence>
<dbReference type="RefSeq" id="WP_039192499.1">
    <property type="nucleotide sequence ID" value="NZ_JAQRFV010000002.1"/>
</dbReference>
<dbReference type="Pfam" id="PF04290">
    <property type="entry name" value="DctQ"/>
    <property type="match status" value="1"/>
</dbReference>
<comment type="caution">
    <text evidence="11">The sequence shown here is derived from an EMBL/GenBank/DDBJ whole genome shotgun (WGS) entry which is preliminary data.</text>
</comment>
<keyword evidence="2 9" id="KW-0813">Transport</keyword>
<evidence type="ECO:0000256" key="1">
    <source>
        <dbReference type="ARBA" id="ARBA00004429"/>
    </source>
</evidence>
<keyword evidence="6 9" id="KW-1133">Transmembrane helix</keyword>
<keyword evidence="11" id="KW-0762">Sugar transport</keyword>
<feature type="domain" description="Tripartite ATP-independent periplasmic transporters DctQ component" evidence="10">
    <location>
        <begin position="30"/>
        <end position="161"/>
    </location>
</feature>
<protein>
    <recommendedName>
        <fullName evidence="9">TRAP transporter small permease protein</fullName>
    </recommendedName>
</protein>
<evidence type="ECO:0000256" key="8">
    <source>
        <dbReference type="ARBA" id="ARBA00038436"/>
    </source>
</evidence>
<dbReference type="GO" id="GO:0005886">
    <property type="term" value="C:plasma membrane"/>
    <property type="evidence" value="ECO:0007669"/>
    <property type="project" value="UniProtKB-SubCell"/>
</dbReference>
<dbReference type="EMBL" id="JRFJ01000002">
    <property type="protein sequence ID" value="KHJ55069.1"/>
    <property type="molecule type" value="Genomic_DNA"/>
</dbReference>
<evidence type="ECO:0000256" key="5">
    <source>
        <dbReference type="ARBA" id="ARBA00022692"/>
    </source>
</evidence>
<accession>A0A0B1Q3V4</accession>
<name>A0A0B1Q3V4_9HYPH</name>
<feature type="transmembrane region" description="Helical" evidence="9">
    <location>
        <begin position="91"/>
        <end position="118"/>
    </location>
</feature>
<sequence>MQALLAFSRAVDRLNAGFAVIADYLVLFAVLISAGNAISRYLFHVSSNSMLEIQWYMFAGMVLLGASYTLKLNEHVRVDLIYSALSTRNRLLVDIFGLVVLYLPVVFYLFWLCWPFFWRSFTSGETSMNAGGLTLWPAKATLPLGFGLLFLQGLSELIKRFAALQGLMTLETRYEKPLQ</sequence>
<dbReference type="InterPro" id="IPR007387">
    <property type="entry name" value="TRAP_DctQ"/>
</dbReference>